<feature type="domain" description="Pyruvate phosphate dikinase AMP/ATP-binding" evidence="15">
    <location>
        <begin position="649"/>
        <end position="974"/>
    </location>
</feature>
<dbReference type="InterPro" id="IPR006319">
    <property type="entry name" value="PEP_synth"/>
</dbReference>
<evidence type="ECO:0000259" key="15">
    <source>
        <dbReference type="Pfam" id="PF01326"/>
    </source>
</evidence>
<organism evidence="16 17">
    <name type="scientific">Desulfonema limicola</name>
    <dbReference type="NCBI Taxonomy" id="45656"/>
    <lineage>
        <taxon>Bacteria</taxon>
        <taxon>Pseudomonadati</taxon>
        <taxon>Thermodesulfobacteriota</taxon>
        <taxon>Desulfobacteria</taxon>
        <taxon>Desulfobacterales</taxon>
        <taxon>Desulfococcaceae</taxon>
        <taxon>Desulfonema</taxon>
    </lineage>
</organism>
<dbReference type="Gene3D" id="3.30.470.20">
    <property type="entry name" value="ATP-grasp fold, B domain"/>
    <property type="match status" value="1"/>
</dbReference>
<comment type="function">
    <text evidence="2">Catalyzes the phosphorylation of pyruvate to phosphoenolpyruvate.</text>
</comment>
<dbReference type="GO" id="GO:0046872">
    <property type="term" value="F:metal ion binding"/>
    <property type="evidence" value="ECO:0007669"/>
    <property type="project" value="UniProtKB-KW"/>
</dbReference>
<dbReference type="EMBL" id="CP061799">
    <property type="protein sequence ID" value="QTA79643.1"/>
    <property type="molecule type" value="Genomic_DNA"/>
</dbReference>
<dbReference type="PANTHER" id="PTHR43030:SF1">
    <property type="entry name" value="PHOSPHOENOLPYRUVATE SYNTHASE"/>
    <property type="match status" value="1"/>
</dbReference>
<evidence type="ECO:0000313" key="17">
    <source>
        <dbReference type="Proteomes" id="UP000663720"/>
    </source>
</evidence>
<sequence>MIFNKKPGFILSIIILIMFFFPGSGVSLSMDSEQIKEMIQAFKQDPRGPFRSIHWFCEDGTINPARQPCVDQKGNQHALHKARVINLAKTQGIYLGQILTGTSFNDFLDLPDFIDAQGQNSRLKQFIIEQYLQAADDGWIFHRARYYRGAIQMEDEEEWGLGFLKFLAGKNDLIKSRFFLVRQAVKEIPHRASEKQWEIIRAKSKILAEIYMPFEPLRVKLHGRPQARDIEKIREFNIEHKSKMSGRSLNILEELLTELKKAFSLSHINNLKSYIPVLHDSLPVKTQLNEFITAFGNKKGSLDENLVPQCRAAADLLLNIRKALLNIKSSGTRLKLMDLSHDLESILFRDAAQWQPKNLGDFLEKNYILAKALAGTGFIELWEWETIKQYLEIKENYEQPDETEKSGNRISFQDLIKKTDYCRRISEWGTGMVKAVYSREVEMFSKFEPLAQGFIDDRIRSSLLLAMGELAGQLADITAELSGISNQVMNIKDQNSIQGLNPGFALGELEVLRDLDKDMVFSDKKIYVLSHVPADIQPVAGIASVSEGNLVSHVQLLARSLGIPNAVIAPSHLEALKLFSGQNVFYAVSPRGKVVMKPGSQMSLQEIELFQKRERGTQKIMVPVHRLNLDNTSLISLKELRAYDSGVVCGPKAANLGQLKSLFPENVADGLVIPFGVFKKHMDQAMPNINITYWQFLQDIFSKAEADRQTGKPEQDIDEYILKNLAVFRDSISRIPFLPGFKQELSKRFIQEFGVKLGNLAVFIRSDTNMEDLKEFTGSGLNKTVFNVMNEKKIQQGIREVWASPFMERGYRWRQKFLLNPENVYPSILILPTINVDKSGVLITTGVSTRNPDHITLAFSKGPGGAVEGQAAETYLLKADGSSDFLSPSREPKYNVLFKKGGGKKEYRNFNERILVPDELEKLLAFASEIKAKLPGTPGIETNGPFDVELGFLKEKIWLFQVRPFVENKSASASAYLQSLDPKYPENINILLDGEYKISDNIMINQ</sequence>
<dbReference type="GO" id="GO:0008986">
    <property type="term" value="F:pyruvate, water dikinase activity"/>
    <property type="evidence" value="ECO:0007669"/>
    <property type="project" value="UniProtKB-EC"/>
</dbReference>
<dbReference type="PANTHER" id="PTHR43030">
    <property type="entry name" value="PHOSPHOENOLPYRUVATE SYNTHASE"/>
    <property type="match status" value="1"/>
</dbReference>
<keyword evidence="10" id="KW-0418">Kinase</keyword>
<dbReference type="SUPFAM" id="SSF56059">
    <property type="entry name" value="Glutathione synthetase ATP-binding domain-like"/>
    <property type="match status" value="1"/>
</dbReference>
<comment type="cofactor">
    <cofactor evidence="1">
        <name>Mg(2+)</name>
        <dbReference type="ChEBI" id="CHEBI:18420"/>
    </cofactor>
</comment>
<dbReference type="InterPro" id="IPR013815">
    <property type="entry name" value="ATP_grasp_subdomain_1"/>
</dbReference>
<proteinExistence type="inferred from homology"/>
<keyword evidence="12" id="KW-0460">Magnesium</keyword>
<keyword evidence="7" id="KW-0808">Transferase</keyword>
<comment type="catalytic activity">
    <reaction evidence="14">
        <text>pyruvate + ATP + H2O = phosphoenolpyruvate + AMP + phosphate + 2 H(+)</text>
        <dbReference type="Rhea" id="RHEA:11364"/>
        <dbReference type="ChEBI" id="CHEBI:15361"/>
        <dbReference type="ChEBI" id="CHEBI:15377"/>
        <dbReference type="ChEBI" id="CHEBI:15378"/>
        <dbReference type="ChEBI" id="CHEBI:30616"/>
        <dbReference type="ChEBI" id="CHEBI:43474"/>
        <dbReference type="ChEBI" id="CHEBI:58702"/>
        <dbReference type="ChEBI" id="CHEBI:456215"/>
        <dbReference type="EC" id="2.7.9.2"/>
    </reaction>
</comment>
<keyword evidence="11" id="KW-0067">ATP-binding</keyword>
<comment type="pathway">
    <text evidence="3">Carbohydrate biosynthesis; gluconeogenesis.</text>
</comment>
<evidence type="ECO:0000256" key="11">
    <source>
        <dbReference type="ARBA" id="ARBA00022840"/>
    </source>
</evidence>
<evidence type="ECO:0000256" key="4">
    <source>
        <dbReference type="ARBA" id="ARBA00007837"/>
    </source>
</evidence>
<evidence type="ECO:0000256" key="14">
    <source>
        <dbReference type="ARBA" id="ARBA00047700"/>
    </source>
</evidence>
<gene>
    <name evidence="16" type="ORF">dnl_19180</name>
</gene>
<evidence type="ECO:0000256" key="2">
    <source>
        <dbReference type="ARBA" id="ARBA00002988"/>
    </source>
</evidence>
<keyword evidence="17" id="KW-1185">Reference proteome</keyword>
<evidence type="ECO:0000256" key="6">
    <source>
        <dbReference type="ARBA" id="ARBA00021623"/>
    </source>
</evidence>
<dbReference type="KEGG" id="dli:dnl_19180"/>
<evidence type="ECO:0000256" key="12">
    <source>
        <dbReference type="ARBA" id="ARBA00022842"/>
    </source>
</evidence>
<evidence type="ECO:0000256" key="9">
    <source>
        <dbReference type="ARBA" id="ARBA00022741"/>
    </source>
</evidence>
<name>A0A975B6B8_9BACT</name>
<accession>A0A975B6B8</accession>
<evidence type="ECO:0000256" key="3">
    <source>
        <dbReference type="ARBA" id="ARBA00004742"/>
    </source>
</evidence>
<dbReference type="AlphaFoldDB" id="A0A975B6B8"/>
<evidence type="ECO:0000256" key="1">
    <source>
        <dbReference type="ARBA" id="ARBA00001946"/>
    </source>
</evidence>
<keyword evidence="9" id="KW-0547">Nucleotide-binding</keyword>
<protein>
    <recommendedName>
        <fullName evidence="6">Phosphoenolpyruvate synthase</fullName>
        <ecNumber evidence="5">2.7.9.2</ecNumber>
    </recommendedName>
    <alternativeName>
        <fullName evidence="13">Pyruvate, water dikinase</fullName>
    </alternativeName>
</protein>
<dbReference type="RefSeq" id="WP_207691370.1">
    <property type="nucleotide sequence ID" value="NZ_CP061799.1"/>
</dbReference>
<evidence type="ECO:0000256" key="5">
    <source>
        <dbReference type="ARBA" id="ARBA00011996"/>
    </source>
</evidence>
<evidence type="ECO:0000256" key="10">
    <source>
        <dbReference type="ARBA" id="ARBA00022777"/>
    </source>
</evidence>
<keyword evidence="8" id="KW-0479">Metal-binding</keyword>
<reference evidence="16" key="1">
    <citation type="journal article" date="2021" name="Microb. Physiol.">
        <title>Proteogenomic Insights into the Physiology of Marine, Sulfate-Reducing, Filamentous Desulfonema limicola and Desulfonema magnum.</title>
        <authorList>
            <person name="Schnaars V."/>
            <person name="Wohlbrand L."/>
            <person name="Scheve S."/>
            <person name="Hinrichs C."/>
            <person name="Reinhardt R."/>
            <person name="Rabus R."/>
        </authorList>
    </citation>
    <scope>NUCLEOTIDE SEQUENCE</scope>
    <source>
        <strain evidence="16">5ac10</strain>
    </source>
</reference>
<dbReference type="Pfam" id="PF01326">
    <property type="entry name" value="PPDK_N"/>
    <property type="match status" value="1"/>
</dbReference>
<dbReference type="GO" id="GO:0005524">
    <property type="term" value="F:ATP binding"/>
    <property type="evidence" value="ECO:0007669"/>
    <property type="project" value="UniProtKB-KW"/>
</dbReference>
<dbReference type="Gene3D" id="3.30.1490.20">
    <property type="entry name" value="ATP-grasp fold, A domain"/>
    <property type="match status" value="1"/>
</dbReference>
<comment type="similarity">
    <text evidence="4">Belongs to the PEP-utilizing enzyme family.</text>
</comment>
<evidence type="ECO:0000256" key="7">
    <source>
        <dbReference type="ARBA" id="ARBA00022679"/>
    </source>
</evidence>
<evidence type="ECO:0000313" key="16">
    <source>
        <dbReference type="EMBL" id="QTA79643.1"/>
    </source>
</evidence>
<evidence type="ECO:0000256" key="8">
    <source>
        <dbReference type="ARBA" id="ARBA00022723"/>
    </source>
</evidence>
<evidence type="ECO:0000256" key="13">
    <source>
        <dbReference type="ARBA" id="ARBA00033470"/>
    </source>
</evidence>
<dbReference type="InterPro" id="IPR002192">
    <property type="entry name" value="PPDK_AMP/ATP-bd"/>
</dbReference>
<dbReference type="Proteomes" id="UP000663720">
    <property type="component" value="Chromosome"/>
</dbReference>
<dbReference type="EC" id="2.7.9.2" evidence="5"/>